<dbReference type="Proteomes" id="UP000467193">
    <property type="component" value="Chromosome"/>
</dbReference>
<dbReference type="AlphaFoldDB" id="A0A7I7QRZ0"/>
<keyword evidence="2" id="KW-1185">Reference proteome</keyword>
<protein>
    <recommendedName>
        <fullName evidence="3">Cyclodehydratase</fullName>
    </recommendedName>
</protein>
<dbReference type="Gene3D" id="3.40.50.720">
    <property type="entry name" value="NAD(P)-binding Rossmann-like Domain"/>
    <property type="match status" value="1"/>
</dbReference>
<gene>
    <name evidence="1" type="ORF">MSEDJ_28230</name>
</gene>
<accession>A0A7I7QRZ0</accession>
<evidence type="ECO:0008006" key="3">
    <source>
        <dbReference type="Google" id="ProtNLM"/>
    </source>
</evidence>
<dbReference type="KEGG" id="msei:MSEDJ_28230"/>
<name>A0A7I7QRZ0_9MYCO</name>
<dbReference type="EMBL" id="AP022588">
    <property type="protein sequence ID" value="BBY28727.1"/>
    <property type="molecule type" value="Genomic_DNA"/>
</dbReference>
<evidence type="ECO:0000313" key="1">
    <source>
        <dbReference type="EMBL" id="BBY28727.1"/>
    </source>
</evidence>
<organism evidence="1 2">
    <name type="scientific">Mycolicibacterium sediminis</name>
    <dbReference type="NCBI Taxonomy" id="1286180"/>
    <lineage>
        <taxon>Bacteria</taxon>
        <taxon>Bacillati</taxon>
        <taxon>Actinomycetota</taxon>
        <taxon>Actinomycetes</taxon>
        <taxon>Mycobacteriales</taxon>
        <taxon>Mycobacteriaceae</taxon>
        <taxon>Mycolicibacterium</taxon>
    </lineage>
</organism>
<dbReference type="NCBIfam" id="TIGR03882">
    <property type="entry name" value="cyclo_dehyd_2"/>
    <property type="match status" value="1"/>
</dbReference>
<dbReference type="RefSeq" id="WP_163797598.1">
    <property type="nucleotide sequence ID" value="NZ_AP022588.1"/>
</dbReference>
<sequence length="280" mass="30077">MLRYTLDPAMPVLMRPDHTVQVGWDPRRAILVRPPAGLSASALADVLRRMQSGITSSDLVALALNRGAEDAGDVDDLLASLTRHELVRTTAPHVRSASVRIHGRGPLSDLLAGALRCSGTRVRHSSFSHAGVKSENTDLVVLTDFLVTDPQVVRDLHDARVPHLAVRVRDGTGLIGPLVLPGRTSCLQCADLHRSDRDEAWPAVAAQLRHAVGTADRATVLATAALALHQVDRVITAVRATGEVGAQAAPPPTLDTTWEFDVATGSTTSRRWSRHPRCDC</sequence>
<dbReference type="InterPro" id="IPR022291">
    <property type="entry name" value="Bacteriocin_synth_cyclodeHase"/>
</dbReference>
<reference evidence="1 2" key="1">
    <citation type="journal article" date="2019" name="Emerg. Microbes Infect.">
        <title>Comprehensive subspecies identification of 175 nontuberculous mycobacteria species based on 7547 genomic profiles.</title>
        <authorList>
            <person name="Matsumoto Y."/>
            <person name="Kinjo T."/>
            <person name="Motooka D."/>
            <person name="Nabeya D."/>
            <person name="Jung N."/>
            <person name="Uechi K."/>
            <person name="Horii T."/>
            <person name="Iida T."/>
            <person name="Fujita J."/>
            <person name="Nakamura S."/>
        </authorList>
    </citation>
    <scope>NUCLEOTIDE SEQUENCE [LARGE SCALE GENOMIC DNA]</scope>
    <source>
        <strain evidence="1 2">JCM 17899</strain>
    </source>
</reference>
<evidence type="ECO:0000313" key="2">
    <source>
        <dbReference type="Proteomes" id="UP000467193"/>
    </source>
</evidence>
<proteinExistence type="predicted"/>